<evidence type="ECO:0000256" key="1">
    <source>
        <dbReference type="SAM" id="MobiDB-lite"/>
    </source>
</evidence>
<comment type="caution">
    <text evidence="2">The sequence shown here is derived from an EMBL/GenBank/DDBJ whole genome shotgun (WGS) entry which is preliminary data.</text>
</comment>
<gene>
    <name evidence="2" type="ORF">CEXT_129851</name>
</gene>
<reference evidence="2 3" key="1">
    <citation type="submission" date="2021-06" db="EMBL/GenBank/DDBJ databases">
        <title>Caerostris extrusa draft genome.</title>
        <authorList>
            <person name="Kono N."/>
            <person name="Arakawa K."/>
        </authorList>
    </citation>
    <scope>NUCLEOTIDE SEQUENCE [LARGE SCALE GENOMIC DNA]</scope>
</reference>
<evidence type="ECO:0000313" key="2">
    <source>
        <dbReference type="EMBL" id="GIX90110.1"/>
    </source>
</evidence>
<keyword evidence="3" id="KW-1185">Reference proteome</keyword>
<dbReference type="EMBL" id="BPLR01003912">
    <property type="protein sequence ID" value="GIX90110.1"/>
    <property type="molecule type" value="Genomic_DNA"/>
</dbReference>
<organism evidence="2 3">
    <name type="scientific">Caerostris extrusa</name>
    <name type="common">Bark spider</name>
    <name type="synonym">Caerostris bankana</name>
    <dbReference type="NCBI Taxonomy" id="172846"/>
    <lineage>
        <taxon>Eukaryota</taxon>
        <taxon>Metazoa</taxon>
        <taxon>Ecdysozoa</taxon>
        <taxon>Arthropoda</taxon>
        <taxon>Chelicerata</taxon>
        <taxon>Arachnida</taxon>
        <taxon>Araneae</taxon>
        <taxon>Araneomorphae</taxon>
        <taxon>Entelegynae</taxon>
        <taxon>Araneoidea</taxon>
        <taxon>Araneidae</taxon>
        <taxon>Caerostris</taxon>
    </lineage>
</organism>
<dbReference type="Proteomes" id="UP001054945">
    <property type="component" value="Unassembled WGS sequence"/>
</dbReference>
<sequence length="179" mass="20636">METKPGPLQHSPPFGRLFKRSPCQSHCRGFSLRISNLQREGRKKPHAKVKIQFKSLIQKHVHDNGPKNKPQNQVKKKWLPSNSTDFITNSQPLVLNLPIFLQSKTRWHGNGFHCVHIHLAPLNKNLHLSLNRIVFLRGRKVFRVQGSRKLTYSGRPNSAFPFRKETGPLQHSPLHSEDI</sequence>
<name>A0AAV4P2A1_CAEEX</name>
<proteinExistence type="predicted"/>
<evidence type="ECO:0000313" key="3">
    <source>
        <dbReference type="Proteomes" id="UP001054945"/>
    </source>
</evidence>
<accession>A0AAV4P2A1</accession>
<feature type="region of interest" description="Disordered" evidence="1">
    <location>
        <begin position="155"/>
        <end position="179"/>
    </location>
</feature>
<protein>
    <submittedName>
        <fullName evidence="2">Uncharacterized protein</fullName>
    </submittedName>
</protein>
<dbReference type="AlphaFoldDB" id="A0AAV4P2A1"/>